<feature type="non-terminal residue" evidence="2">
    <location>
        <position position="1"/>
    </location>
</feature>
<feature type="non-terminal residue" evidence="2">
    <location>
        <position position="258"/>
    </location>
</feature>
<proteinExistence type="predicted"/>
<feature type="compositionally biased region" description="Polar residues" evidence="1">
    <location>
        <begin position="7"/>
        <end position="16"/>
    </location>
</feature>
<feature type="compositionally biased region" description="Basic and acidic residues" evidence="1">
    <location>
        <begin position="71"/>
        <end position="82"/>
    </location>
</feature>
<reference evidence="2 3" key="1">
    <citation type="submission" date="2024-04" db="EMBL/GenBank/DDBJ databases">
        <authorList>
            <consortium name="Genoscope - CEA"/>
            <person name="William W."/>
        </authorList>
    </citation>
    <scope>NUCLEOTIDE SEQUENCE [LARGE SCALE GENOMIC DNA]</scope>
</reference>
<gene>
    <name evidence="2" type="ORF">GSLYS_00001818001</name>
</gene>
<protein>
    <submittedName>
        <fullName evidence="2">Uncharacterized protein</fullName>
    </submittedName>
</protein>
<feature type="compositionally biased region" description="Basic and acidic residues" evidence="1">
    <location>
        <begin position="161"/>
        <end position="174"/>
    </location>
</feature>
<dbReference type="Proteomes" id="UP001497497">
    <property type="component" value="Unassembled WGS sequence"/>
</dbReference>
<feature type="compositionally biased region" description="Basic residues" evidence="1">
    <location>
        <begin position="200"/>
        <end position="210"/>
    </location>
</feature>
<evidence type="ECO:0000313" key="3">
    <source>
        <dbReference type="Proteomes" id="UP001497497"/>
    </source>
</evidence>
<feature type="region of interest" description="Disordered" evidence="1">
    <location>
        <begin position="1"/>
        <end position="258"/>
    </location>
</feature>
<feature type="compositionally biased region" description="Low complexity" evidence="1">
    <location>
        <begin position="25"/>
        <end position="34"/>
    </location>
</feature>
<keyword evidence="3" id="KW-1185">Reference proteome</keyword>
<feature type="compositionally biased region" description="Basic and acidic residues" evidence="1">
    <location>
        <begin position="113"/>
        <end position="133"/>
    </location>
</feature>
<feature type="compositionally biased region" description="Polar residues" evidence="1">
    <location>
        <begin position="45"/>
        <end position="55"/>
    </location>
</feature>
<sequence>HHGRGDQNGSKRSQSLKAKKNSNKGQSQGQYSSDDSNDGVDTECCHTTTSQTSSVAPHAKQSVVSKTPGRFFDRGSSQKEHVAFQQVRTHKVRSQGDRSRSQGDRSWSQADRAFLEESRHSTEKAKTRLKHDANMSSYSEISAKMKKQKSRADLNYNFQPRSKDKEGDSGRPGKEGQPGAQPGDDPKGKKRKSEAGPAGQRRKHHHRKHRDKSDPSKSRSSRLSKSQDDMDYTSVMDAVKKRTAELAQPEIPDPQAME</sequence>
<organism evidence="2 3">
    <name type="scientific">Lymnaea stagnalis</name>
    <name type="common">Great pond snail</name>
    <name type="synonym">Helix stagnalis</name>
    <dbReference type="NCBI Taxonomy" id="6523"/>
    <lineage>
        <taxon>Eukaryota</taxon>
        <taxon>Metazoa</taxon>
        <taxon>Spiralia</taxon>
        <taxon>Lophotrochozoa</taxon>
        <taxon>Mollusca</taxon>
        <taxon>Gastropoda</taxon>
        <taxon>Heterobranchia</taxon>
        <taxon>Euthyneura</taxon>
        <taxon>Panpulmonata</taxon>
        <taxon>Hygrophila</taxon>
        <taxon>Lymnaeoidea</taxon>
        <taxon>Lymnaeidae</taxon>
        <taxon>Lymnaea</taxon>
    </lineage>
</organism>
<dbReference type="AlphaFoldDB" id="A0AAV2H392"/>
<name>A0AAV2H392_LYMST</name>
<comment type="caution">
    <text evidence="2">The sequence shown here is derived from an EMBL/GenBank/DDBJ whole genome shotgun (WGS) entry which is preliminary data.</text>
</comment>
<accession>A0AAV2H392</accession>
<feature type="compositionally biased region" description="Basic and acidic residues" evidence="1">
    <location>
        <begin position="94"/>
        <end position="103"/>
    </location>
</feature>
<evidence type="ECO:0000256" key="1">
    <source>
        <dbReference type="SAM" id="MobiDB-lite"/>
    </source>
</evidence>
<dbReference type="EMBL" id="CAXITT010000020">
    <property type="protein sequence ID" value="CAL1527648.1"/>
    <property type="molecule type" value="Genomic_DNA"/>
</dbReference>
<evidence type="ECO:0000313" key="2">
    <source>
        <dbReference type="EMBL" id="CAL1527648.1"/>
    </source>
</evidence>